<dbReference type="EMBL" id="JPME01000014">
    <property type="protein sequence ID" value="KEZ89862.1"/>
    <property type="molecule type" value="Genomic_DNA"/>
</dbReference>
<evidence type="ECO:0000313" key="1">
    <source>
        <dbReference type="EMBL" id="KEZ89862.1"/>
    </source>
</evidence>
<keyword evidence="2" id="KW-1185">Reference proteome</keyword>
<dbReference type="OrthoDB" id="9796949at2"/>
<accession>A0A084JLM8</accession>
<dbReference type="AlphaFoldDB" id="A0A084JLM8"/>
<gene>
    <name evidence="1" type="ORF">IO98_12060</name>
</gene>
<dbReference type="Proteomes" id="UP000028525">
    <property type="component" value="Unassembled WGS sequence"/>
</dbReference>
<sequence length="103" mass="11564">MGVFGIGTNVKDINNEEPKGKMYHVACKVWFTASCSPRPLSLKFEGDDGMIQTISDITIKCSEDKNYNGIPSKEFQCSAINGGLKIEFKLIFYMEACKWVMII</sequence>
<name>A0A084JLM8_9FIRM</name>
<protein>
    <submittedName>
        <fullName evidence="1">Uncharacterized protein</fullName>
    </submittedName>
</protein>
<dbReference type="RefSeq" id="WP_038281252.1">
    <property type="nucleotide sequence ID" value="NZ_JPME01000014.1"/>
</dbReference>
<reference evidence="1 2" key="1">
    <citation type="submission" date="2014-07" db="EMBL/GenBank/DDBJ databases">
        <title>Draft genome of Clostridium celerecrescens 152B isolated from sediments associated with methane hydrate from Krishna Godavari basin.</title>
        <authorList>
            <person name="Honkalas V.S."/>
            <person name="Dabir A.P."/>
            <person name="Arora P."/>
            <person name="Dhakephalkar P.K."/>
        </authorList>
    </citation>
    <scope>NUCLEOTIDE SEQUENCE [LARGE SCALE GENOMIC DNA]</scope>
    <source>
        <strain evidence="1 2">152B</strain>
    </source>
</reference>
<organism evidence="1 2">
    <name type="scientific">Lacrimispora celerecrescens</name>
    <dbReference type="NCBI Taxonomy" id="29354"/>
    <lineage>
        <taxon>Bacteria</taxon>
        <taxon>Bacillati</taxon>
        <taxon>Bacillota</taxon>
        <taxon>Clostridia</taxon>
        <taxon>Lachnospirales</taxon>
        <taxon>Lachnospiraceae</taxon>
        <taxon>Lacrimispora</taxon>
    </lineage>
</organism>
<evidence type="ECO:0000313" key="2">
    <source>
        <dbReference type="Proteomes" id="UP000028525"/>
    </source>
</evidence>
<comment type="caution">
    <text evidence="1">The sequence shown here is derived from an EMBL/GenBank/DDBJ whole genome shotgun (WGS) entry which is preliminary data.</text>
</comment>
<proteinExistence type="predicted"/>